<organism evidence="19">
    <name type="scientific">Zea mays</name>
    <name type="common">Maize</name>
    <dbReference type="NCBI Taxonomy" id="4577"/>
    <lineage>
        <taxon>Eukaryota</taxon>
        <taxon>Viridiplantae</taxon>
        <taxon>Streptophyta</taxon>
        <taxon>Embryophyta</taxon>
        <taxon>Tracheophyta</taxon>
        <taxon>Spermatophyta</taxon>
        <taxon>Magnoliopsida</taxon>
        <taxon>Liliopsida</taxon>
        <taxon>Poales</taxon>
        <taxon>Poaceae</taxon>
        <taxon>PACMAD clade</taxon>
        <taxon>Panicoideae</taxon>
        <taxon>Andropogonodae</taxon>
        <taxon>Andropogoneae</taxon>
        <taxon>Tripsacinae</taxon>
        <taxon>Zea</taxon>
    </lineage>
</organism>
<dbReference type="Pfam" id="PF25563">
    <property type="entry name" value="TPR_SYVN1_N"/>
    <property type="match status" value="1"/>
</dbReference>
<proteinExistence type="inferred from homology"/>
<dbReference type="PROSITE" id="PS50089">
    <property type="entry name" value="ZF_RING_2"/>
    <property type="match status" value="1"/>
</dbReference>
<keyword evidence="11" id="KW-0256">Endoplasmic reticulum</keyword>
<sequence>MACRLGIVLILLWHWVCLFLFQDSKYSIIANKYKSCFRYTILATSTLSTFVKYIFYVSDMLMEGQWERKAVYTFYLELISDLVHLSLYMLFFIAIFLNYGVPLHLIRELYETFRSFRIRIADYIRYRKITSNMNERFPEATSEELDASDATCIICREEMTTAKKLLCGHLFHVHCLRSWLERQHTCPTCRAPIVPADNGRAASSRQHGAQAGVQPAAGTATPSSEGAPGENMSRRQAKLEAAAAAASLYGRSFVYPPANTLNRSGSPQPTSSAPQSEASSSNHQSQKDQETQLQNSSDGLVPLPFSADGVVGSGTSTRDLENSLQKAQENFIKSQIEMLQIQLQMVQRGAAGLSSSENTEHTED</sequence>
<dbReference type="AlphaFoldDB" id="A0A1D6EI38"/>
<comment type="subcellular location">
    <subcellularLocation>
        <location evidence="2">Endoplasmic reticulum membrane</location>
        <topology evidence="2">Multi-pass membrane protein</topology>
    </subcellularLocation>
</comment>
<evidence type="ECO:0000256" key="13">
    <source>
        <dbReference type="ARBA" id="ARBA00022989"/>
    </source>
</evidence>
<reference evidence="19" key="1">
    <citation type="submission" date="2015-12" db="EMBL/GenBank/DDBJ databases">
        <title>Update maize B73 reference genome by single molecule sequencing technologies.</title>
        <authorList>
            <consortium name="Maize Genome Sequencing Project"/>
            <person name="Ware D."/>
        </authorList>
    </citation>
    <scope>NUCLEOTIDE SEQUENCE [LARGE SCALE GENOMIC DNA]</scope>
    <source>
        <tissue evidence="19">Seedling</tissue>
    </source>
</reference>
<evidence type="ECO:0000256" key="17">
    <source>
        <dbReference type="SAM" id="Phobius"/>
    </source>
</evidence>
<feature type="region of interest" description="Disordered" evidence="16">
    <location>
        <begin position="259"/>
        <end position="322"/>
    </location>
</feature>
<feature type="transmembrane region" description="Helical" evidence="17">
    <location>
        <begin position="6"/>
        <end position="24"/>
    </location>
</feature>
<keyword evidence="14 17" id="KW-0472">Membrane</keyword>
<dbReference type="InterPro" id="IPR058051">
    <property type="entry name" value="Znf_RING_synoviolin"/>
</dbReference>
<dbReference type="ExpressionAtlas" id="A0A1D6EI38">
    <property type="expression patterns" value="baseline and differential"/>
</dbReference>
<evidence type="ECO:0000256" key="4">
    <source>
        <dbReference type="ARBA" id="ARBA00010089"/>
    </source>
</evidence>
<protein>
    <recommendedName>
        <fullName evidence="5">RING-type E3 ubiquitin transferase</fullName>
        <ecNumber evidence="5">2.3.2.27</ecNumber>
    </recommendedName>
</protein>
<comment type="catalytic activity">
    <reaction evidence="1">
        <text>S-ubiquitinyl-[E2 ubiquitin-conjugating enzyme]-L-cysteine + [acceptor protein]-L-lysine = [E2 ubiquitin-conjugating enzyme]-L-cysteine + N(6)-ubiquitinyl-[acceptor protein]-L-lysine.</text>
        <dbReference type="EC" id="2.3.2.27"/>
    </reaction>
</comment>
<comment type="similarity">
    <text evidence="4">Belongs to the HRD1 family.</text>
</comment>
<dbReference type="CDD" id="cd16479">
    <property type="entry name" value="RING-H2_synoviolin"/>
    <property type="match status" value="1"/>
</dbReference>
<dbReference type="PANTHER" id="PTHR22763">
    <property type="entry name" value="RING ZINC FINGER PROTEIN"/>
    <property type="match status" value="1"/>
</dbReference>
<evidence type="ECO:0000256" key="2">
    <source>
        <dbReference type="ARBA" id="ARBA00004477"/>
    </source>
</evidence>
<feature type="region of interest" description="Disordered" evidence="16">
    <location>
        <begin position="198"/>
        <end position="238"/>
    </location>
</feature>
<feature type="compositionally biased region" description="Low complexity" evidence="16">
    <location>
        <begin position="264"/>
        <end position="281"/>
    </location>
</feature>
<dbReference type="InterPro" id="IPR057992">
    <property type="entry name" value="TPR_SYVN1_N"/>
</dbReference>
<evidence type="ECO:0000256" key="14">
    <source>
        <dbReference type="ARBA" id="ARBA00023136"/>
    </source>
</evidence>
<evidence type="ECO:0000256" key="9">
    <source>
        <dbReference type="ARBA" id="ARBA00022771"/>
    </source>
</evidence>
<evidence type="ECO:0000256" key="7">
    <source>
        <dbReference type="ARBA" id="ARBA00022692"/>
    </source>
</evidence>
<dbReference type="EMBL" id="CM007648">
    <property type="protein sequence ID" value="ONM19778.1"/>
    <property type="molecule type" value="Genomic_DNA"/>
</dbReference>
<dbReference type="PANTHER" id="PTHR22763:SF186">
    <property type="entry name" value="RING-TYPE DOMAIN-CONTAINING PROTEIN"/>
    <property type="match status" value="1"/>
</dbReference>
<accession>A0A1D6EI38</accession>
<dbReference type="Pfam" id="PF13639">
    <property type="entry name" value="zf-RING_2"/>
    <property type="match status" value="1"/>
</dbReference>
<dbReference type="FunFam" id="3.30.40.10:FF:000194">
    <property type="entry name" value="ERAD-associated E3 ubiquitin-protein ligase HRD1A"/>
    <property type="match status" value="1"/>
</dbReference>
<keyword evidence="13 17" id="KW-1133">Transmembrane helix</keyword>
<evidence type="ECO:0000256" key="10">
    <source>
        <dbReference type="ARBA" id="ARBA00022786"/>
    </source>
</evidence>
<dbReference type="EC" id="2.3.2.27" evidence="5"/>
<dbReference type="GO" id="GO:0061630">
    <property type="term" value="F:ubiquitin protein ligase activity"/>
    <property type="evidence" value="ECO:0007669"/>
    <property type="project" value="UniProtKB-EC"/>
</dbReference>
<dbReference type="GO" id="GO:0008270">
    <property type="term" value="F:zinc ion binding"/>
    <property type="evidence" value="ECO:0007669"/>
    <property type="project" value="UniProtKB-KW"/>
</dbReference>
<dbReference type="InterPro" id="IPR013083">
    <property type="entry name" value="Znf_RING/FYVE/PHD"/>
</dbReference>
<dbReference type="Gene3D" id="3.30.40.10">
    <property type="entry name" value="Zinc/RING finger domain, C3HC4 (zinc finger)"/>
    <property type="match status" value="1"/>
</dbReference>
<feature type="compositionally biased region" description="Polar residues" evidence="16">
    <location>
        <begin position="313"/>
        <end position="322"/>
    </location>
</feature>
<dbReference type="GO" id="GO:0005789">
    <property type="term" value="C:endoplasmic reticulum membrane"/>
    <property type="evidence" value="ECO:0007669"/>
    <property type="project" value="UniProtKB-SubCell"/>
</dbReference>
<dbReference type="InterPro" id="IPR001841">
    <property type="entry name" value="Znf_RING"/>
</dbReference>
<evidence type="ECO:0000256" key="11">
    <source>
        <dbReference type="ARBA" id="ARBA00022824"/>
    </source>
</evidence>
<keyword evidence="8" id="KW-0479">Metal-binding</keyword>
<comment type="pathway">
    <text evidence="3">Protein modification; protein ubiquitination.</text>
</comment>
<evidence type="ECO:0000256" key="12">
    <source>
        <dbReference type="ARBA" id="ARBA00022833"/>
    </source>
</evidence>
<dbReference type="SMART" id="SM00184">
    <property type="entry name" value="RING"/>
    <property type="match status" value="1"/>
</dbReference>
<dbReference type="EMBL" id="CM007648">
    <property type="protein sequence ID" value="ONM19768.1"/>
    <property type="molecule type" value="Genomic_DNA"/>
</dbReference>
<keyword evidence="9 15" id="KW-0863">Zinc-finger</keyword>
<evidence type="ECO:0000256" key="15">
    <source>
        <dbReference type="PROSITE-ProRule" id="PRU00175"/>
    </source>
</evidence>
<keyword evidence="7 17" id="KW-0812">Transmembrane</keyword>
<evidence type="ECO:0000256" key="5">
    <source>
        <dbReference type="ARBA" id="ARBA00012483"/>
    </source>
</evidence>
<keyword evidence="12" id="KW-0862">Zinc</keyword>
<feature type="transmembrane region" description="Helical" evidence="17">
    <location>
        <begin position="36"/>
        <end position="56"/>
    </location>
</feature>
<evidence type="ECO:0000256" key="3">
    <source>
        <dbReference type="ARBA" id="ARBA00004906"/>
    </source>
</evidence>
<feature type="domain" description="RING-type" evidence="18">
    <location>
        <begin position="152"/>
        <end position="190"/>
    </location>
</feature>
<keyword evidence="6" id="KW-0808">Transferase</keyword>
<evidence type="ECO:0000259" key="18">
    <source>
        <dbReference type="PROSITE" id="PS50089"/>
    </source>
</evidence>
<feature type="transmembrane region" description="Helical" evidence="17">
    <location>
        <begin position="85"/>
        <end position="106"/>
    </location>
</feature>
<gene>
    <name evidence="19" type="ORF">ZEAMMB73_Zm00001d004898</name>
</gene>
<evidence type="ECO:0000256" key="6">
    <source>
        <dbReference type="ARBA" id="ARBA00022679"/>
    </source>
</evidence>
<dbReference type="SUPFAM" id="SSF57850">
    <property type="entry name" value="RING/U-box"/>
    <property type="match status" value="1"/>
</dbReference>
<evidence type="ECO:0000256" key="1">
    <source>
        <dbReference type="ARBA" id="ARBA00000900"/>
    </source>
</evidence>
<evidence type="ECO:0000256" key="16">
    <source>
        <dbReference type="SAM" id="MobiDB-lite"/>
    </source>
</evidence>
<keyword evidence="10" id="KW-0833">Ubl conjugation pathway</keyword>
<name>A0A1D6EI38_MAIZE</name>
<evidence type="ECO:0000256" key="8">
    <source>
        <dbReference type="ARBA" id="ARBA00022723"/>
    </source>
</evidence>
<evidence type="ECO:0000313" key="19">
    <source>
        <dbReference type="EMBL" id="ONM19778.1"/>
    </source>
</evidence>
<dbReference type="InterPro" id="IPR050731">
    <property type="entry name" value="HRD1_E3_ubiq-ligases"/>
</dbReference>